<protein>
    <recommendedName>
        <fullName evidence="8">Alpha-2-macroglobulin</fullName>
    </recommendedName>
</protein>
<dbReference type="CDD" id="cd02891">
    <property type="entry name" value="A2M_like"/>
    <property type="match status" value="1"/>
</dbReference>
<dbReference type="InterPro" id="IPR002890">
    <property type="entry name" value="MG2"/>
</dbReference>
<dbReference type="SMART" id="SM01419">
    <property type="entry name" value="Thiol-ester_cl"/>
    <property type="match status" value="1"/>
</dbReference>
<dbReference type="RefSeq" id="WP_201921152.1">
    <property type="nucleotide sequence ID" value="NZ_JAERQG010000002.1"/>
</dbReference>
<feature type="domain" description="Alpha-2-macroglobulin bait region" evidence="4">
    <location>
        <begin position="978"/>
        <end position="1120"/>
    </location>
</feature>
<reference evidence="6" key="1">
    <citation type="submission" date="2021-01" db="EMBL/GenBank/DDBJ databases">
        <title>Marivirga sp. nov., isolated from intertidal surface sediments.</title>
        <authorList>
            <person name="Zhang M."/>
        </authorList>
    </citation>
    <scope>NUCLEOTIDE SEQUENCE</scope>
    <source>
        <strain evidence="6">SM1354</strain>
    </source>
</reference>
<feature type="chain" id="PRO_5037922698" description="Alpha-2-macroglobulin" evidence="3">
    <location>
        <begin position="20"/>
        <end position="1841"/>
    </location>
</feature>
<evidence type="ECO:0000256" key="3">
    <source>
        <dbReference type="SAM" id="SignalP"/>
    </source>
</evidence>
<dbReference type="PROSITE" id="PS51257">
    <property type="entry name" value="PROKAR_LIPOPROTEIN"/>
    <property type="match status" value="1"/>
</dbReference>
<dbReference type="InterPro" id="IPR041203">
    <property type="entry name" value="Bact_A2M_MG5"/>
</dbReference>
<dbReference type="InterPro" id="IPR051802">
    <property type="entry name" value="YfhM-like"/>
</dbReference>
<dbReference type="InterPro" id="IPR001599">
    <property type="entry name" value="Macroglobln_a2"/>
</dbReference>
<evidence type="ECO:0008006" key="8">
    <source>
        <dbReference type="Google" id="ProtNLM"/>
    </source>
</evidence>
<feature type="domain" description="Alpha-2-macroglobulin" evidence="5">
    <location>
        <begin position="1182"/>
        <end position="1272"/>
    </location>
</feature>
<dbReference type="PANTHER" id="PTHR40094">
    <property type="entry name" value="ALPHA-2-MACROGLOBULIN HOMOLOG"/>
    <property type="match status" value="1"/>
</dbReference>
<dbReference type="SUPFAM" id="SSF48239">
    <property type="entry name" value="Terpenoid cyclases/Protein prenyltransferases"/>
    <property type="match status" value="1"/>
</dbReference>
<name>A0A937AGI1_9BACT</name>
<dbReference type="InterPro" id="IPR047565">
    <property type="entry name" value="Alpha-macroglob_thiol-ester_cl"/>
</dbReference>
<comment type="caution">
    <text evidence="6">The sequence shown here is derived from an EMBL/GenBank/DDBJ whole genome shotgun (WGS) entry which is preliminary data.</text>
</comment>
<evidence type="ECO:0000256" key="1">
    <source>
        <dbReference type="ARBA" id="ARBA00010556"/>
    </source>
</evidence>
<evidence type="ECO:0000259" key="5">
    <source>
        <dbReference type="SMART" id="SM01360"/>
    </source>
</evidence>
<dbReference type="InterPro" id="IPR041246">
    <property type="entry name" value="Bact_MG10"/>
</dbReference>
<dbReference type="Pfam" id="PF17962">
    <property type="entry name" value="bMG6"/>
    <property type="match status" value="1"/>
</dbReference>
<dbReference type="Pfam" id="PF01835">
    <property type="entry name" value="MG2"/>
    <property type="match status" value="1"/>
</dbReference>
<dbReference type="EMBL" id="JAERQG010000002">
    <property type="protein sequence ID" value="MBL0765818.1"/>
    <property type="molecule type" value="Genomic_DNA"/>
</dbReference>
<gene>
    <name evidence="6" type="ORF">JKP34_11190</name>
</gene>
<proteinExistence type="inferred from homology"/>
<dbReference type="Gene3D" id="1.50.10.20">
    <property type="match status" value="1"/>
</dbReference>
<dbReference type="InterPro" id="IPR021868">
    <property type="entry name" value="Alpha_2_Macroglob_MG3"/>
</dbReference>
<sequence>MFKKLLYPFALIILLSACSKNEPNNSEQPSNLGQFAEYLNSVSSGIISKTDPIIITFNNDVAGIEAGSEASAKLFNISPKVKVKANWQSKSVLMLEPEEHLESGKTYQVTIHLSQLFELDDEFPKEFTFPIQTIPLSYAVEFDKLLNANDEDYTIVQYKGSIKTSDWVDNDAVEKMLAANFKGESLEISYEHGPKQKTHTFFIKGIKRQKDDSELNVSWNGEPLKINDEGNTVLEIPSKDSFKVLSAQVEREGAPYISVVFSDPINPNQVLEDGLQVKGYNIRTTVDQNTLKIYALGKDFSGKLNLNVLTNLKNRRGLGLDKAASFELQVSTYKPQVKSVAGDGYIIPSSNKLVLPLQVVGVKALEVTVVRIFPNNIHQYLQNNNLGGDYNLRRVGRPIVKKIIPLIKAGITDYYSWSNISLDLNDIFRAEPGAIYQVDVDFNMDMAVYNCQGMDADEQIEEISEDPRTLDWDDTYNDYYYYDYDWSQRENPCHSMYYRQGRGVEQILFASDIGLTAKLAENQKIHMLTTDLVDSKPLTDANIQVFDYQNQLINEGKSDKNGLVQLDMFRTPFLAVAEKDGQKAYLKLQDGDALSLSNFDVAGAAAKEGLKGFVYGERGVWRPGDTLHLNFVLEDQFKKIAQGTPVFMELLTPQGQLFATIKPQQKKGPIYYFEPHTDKESPTGNWLCRVHAGGATFTKNLKIETVKPNRLKIDLTFDDEILKRGEGNYADLAVRWLHGATARNLDAKFEMSVSEANTKFDNFLAYEFDDQAKDFYSAKKVIFDSKIDNQGNARFPIKVENTEQAPGMLNLRLSGKVFEEGGDFSIGSAAVRYSPYKSYVGINVPSTEENSRVPLMYTSKDNTIQFAAVNQEGEPLANKNIKIELYKLNWRWWWDYGNDNVSNYVSRSYNKPVSTYSVSTDQDGKASKTLNINNNEWGRYYIRVKDKESGHTSGQVAYFRRSDWYGTMAKSMGGADLLNFNLSADKGKTGEKVQVIIPGGKEGHAYISLETGKAVIQEHYIPLEDEQTVFEFELTEEMTPNVYVHVAVIQPHEQLYNDLPIRLYGVRNIMVEDAGTKLLPELKIAKNAQPGETIQFEVSEKNNQPMAYTVALVDEGLLGLTNYKTPQPWDHFYEREALGVKTWDLFEDVMSSFTGKYGKLLAVGGDEAGPLEEKSESRFKPVVGFMGPYYVEAGKQKQHQFTIPQYRGELRVMLIAANEAGQYGAADASLAINQPLMMLATLPRVMGPGETTQMPVTIFVRDPSITKATITVNTTGQLTAVGTKSKTVSLNSNAETIVYFPIEAVNALGNGKVQIKATSGKHQAVYDVAMQVRPSNPMMLAMEDQLLEKGKSWNLAYKPLGMTATNEATVELSTLPALNLEQRTDYLIRYPHGCVEQTTSSVFAQLFLPDLLPIESSRKFEIQNNINAAINRLRNFQVSDGGFAYWPGMLTANEWGTNYAGHFLLMAKKKGYQVPNDMIQNFVSFQKRLANEWTGSSSGYRRSDLVQAYRLFSLALHGSPAMSAMNRMRERNDLSVQARWMLANAYAQAGHTDVGLKMVENATKTIEAYRELGGTFGSSVRDQAIILETLVKLGKRKEAFEMLNQLAEKLGDADQWLSTQTTAYCLIAVAAYTEDFPSSASLQANLSIDGEDHLMQTNGYFTQYLIEQPDAGADLSITNKIDAPIYARLIRQGIPLEGVELPDDSHLKIDVKYYDANDNEMNVENITQGTDFKAIVTVSNPGSRGNLEQLALTQIFPSGWEILNSRITGGSESKDGATYKDIRDDRVLTYFDLNVGKSKRFEVNLNAAYQGKYYLPAVQAEAMYDKSIFASVRGKWVNVVK</sequence>
<dbReference type="SMART" id="SM01359">
    <property type="entry name" value="A2M_N_2"/>
    <property type="match status" value="1"/>
</dbReference>
<dbReference type="InterPro" id="IPR011625">
    <property type="entry name" value="A2M_N_BRD"/>
</dbReference>
<evidence type="ECO:0000259" key="4">
    <source>
        <dbReference type="SMART" id="SM01359"/>
    </source>
</evidence>
<keyword evidence="2 3" id="KW-0732">Signal</keyword>
<dbReference type="Pfam" id="PF17972">
    <property type="entry name" value="bMG5"/>
    <property type="match status" value="1"/>
</dbReference>
<dbReference type="SMART" id="SM01360">
    <property type="entry name" value="A2M"/>
    <property type="match status" value="1"/>
</dbReference>
<evidence type="ECO:0000313" key="7">
    <source>
        <dbReference type="Proteomes" id="UP000642920"/>
    </source>
</evidence>
<evidence type="ECO:0000256" key="2">
    <source>
        <dbReference type="ARBA" id="ARBA00022729"/>
    </source>
</evidence>
<comment type="similarity">
    <text evidence="1">Belongs to the protease inhibitor I39 (alpha-2-macroglobulin) family. Bacterial alpha-2-macroglobulin subfamily.</text>
</comment>
<dbReference type="Pfam" id="PF07703">
    <property type="entry name" value="A2M_BRD"/>
    <property type="match status" value="1"/>
</dbReference>
<dbReference type="Proteomes" id="UP000642920">
    <property type="component" value="Unassembled WGS sequence"/>
</dbReference>
<dbReference type="Pfam" id="PF17973">
    <property type="entry name" value="bMG10"/>
    <property type="match status" value="1"/>
</dbReference>
<organism evidence="6 7">
    <name type="scientific">Marivirga atlantica</name>
    <dbReference type="NCBI Taxonomy" id="1548457"/>
    <lineage>
        <taxon>Bacteria</taxon>
        <taxon>Pseudomonadati</taxon>
        <taxon>Bacteroidota</taxon>
        <taxon>Cytophagia</taxon>
        <taxon>Cytophagales</taxon>
        <taxon>Marivirgaceae</taxon>
        <taxon>Marivirga</taxon>
    </lineage>
</organism>
<feature type="signal peptide" evidence="3">
    <location>
        <begin position="1"/>
        <end position="19"/>
    </location>
</feature>
<dbReference type="Pfam" id="PF00207">
    <property type="entry name" value="A2M"/>
    <property type="match status" value="1"/>
</dbReference>
<dbReference type="Gene3D" id="2.60.40.1930">
    <property type="match status" value="1"/>
</dbReference>
<dbReference type="InterPro" id="IPR041462">
    <property type="entry name" value="Bact_A2M_MG6"/>
</dbReference>
<evidence type="ECO:0000313" key="6">
    <source>
        <dbReference type="EMBL" id="MBL0765818.1"/>
    </source>
</evidence>
<accession>A0A937AGI1</accession>
<dbReference type="Gene3D" id="2.60.40.3710">
    <property type="match status" value="1"/>
</dbReference>
<dbReference type="Pfam" id="PF11974">
    <property type="entry name" value="bMG3"/>
    <property type="match status" value="1"/>
</dbReference>
<keyword evidence="7" id="KW-1185">Reference proteome</keyword>
<dbReference type="GO" id="GO:0004866">
    <property type="term" value="F:endopeptidase inhibitor activity"/>
    <property type="evidence" value="ECO:0007669"/>
    <property type="project" value="InterPro"/>
</dbReference>
<dbReference type="InterPro" id="IPR008930">
    <property type="entry name" value="Terpenoid_cyclase/PrenylTrfase"/>
</dbReference>
<dbReference type="PANTHER" id="PTHR40094:SF1">
    <property type="entry name" value="UBIQUITIN DOMAIN-CONTAINING PROTEIN"/>
    <property type="match status" value="1"/>
</dbReference>